<dbReference type="InterPro" id="IPR046342">
    <property type="entry name" value="CBS_dom_sf"/>
</dbReference>
<comment type="caution">
    <text evidence="4">The sequence shown here is derived from an EMBL/GenBank/DDBJ whole genome shotgun (WGS) entry which is preliminary data.</text>
</comment>
<dbReference type="SUPFAM" id="SSF54631">
    <property type="entry name" value="CBS-domain pair"/>
    <property type="match status" value="1"/>
</dbReference>
<evidence type="ECO:0000313" key="5">
    <source>
        <dbReference type="Proteomes" id="UP001241747"/>
    </source>
</evidence>
<evidence type="ECO:0000256" key="2">
    <source>
        <dbReference type="PROSITE-ProRule" id="PRU00703"/>
    </source>
</evidence>
<evidence type="ECO:0000256" key="1">
    <source>
        <dbReference type="ARBA" id="ARBA00023122"/>
    </source>
</evidence>
<protein>
    <submittedName>
        <fullName evidence="4">CBS domain-containing protein</fullName>
    </submittedName>
</protein>
<keyword evidence="1 2" id="KW-0129">CBS domain</keyword>
<dbReference type="Proteomes" id="UP001241747">
    <property type="component" value="Unassembled WGS sequence"/>
</dbReference>
<proteinExistence type="predicted"/>
<keyword evidence="5" id="KW-1185">Reference proteome</keyword>
<name>A0ABU0LGX7_XANAG</name>
<dbReference type="InterPro" id="IPR051257">
    <property type="entry name" value="Diverse_CBS-Domain"/>
</dbReference>
<dbReference type="PROSITE" id="PS51371">
    <property type="entry name" value="CBS"/>
    <property type="match status" value="2"/>
</dbReference>
<sequence length="156" mass="17091">MITVDDILREKRDTRIIAARLTDTVAKATLLMKRENVSSVLVMDTGDTEHGTVMGLFSERDVTRAVLEHGAATPGMVLASFLEREVICCAPSDSIVTVLRLMNENQVRHLPVMEDFSLIGVISATDLLRHFLQEAELRGAADGVLRSSTPELTVVS</sequence>
<dbReference type="PANTHER" id="PTHR43080:SF2">
    <property type="entry name" value="CBS DOMAIN-CONTAINING PROTEIN"/>
    <property type="match status" value="1"/>
</dbReference>
<gene>
    <name evidence="4" type="ORF">QOZ94_003151</name>
</gene>
<reference evidence="4 5" key="1">
    <citation type="submission" date="2023-07" db="EMBL/GenBank/DDBJ databases">
        <title>Genomic Encyclopedia of Type Strains, Phase IV (KMG-IV): sequencing the most valuable type-strain genomes for metagenomic binning, comparative biology and taxonomic classification.</title>
        <authorList>
            <person name="Goeker M."/>
        </authorList>
    </citation>
    <scope>NUCLEOTIDE SEQUENCE [LARGE SCALE GENOMIC DNA]</scope>
    <source>
        <strain evidence="4 5">DSM 3770</strain>
    </source>
</reference>
<dbReference type="Pfam" id="PF00571">
    <property type="entry name" value="CBS"/>
    <property type="match status" value="2"/>
</dbReference>
<organism evidence="4 5">
    <name type="scientific">Xanthobacter agilis</name>
    <dbReference type="NCBI Taxonomy" id="47492"/>
    <lineage>
        <taxon>Bacteria</taxon>
        <taxon>Pseudomonadati</taxon>
        <taxon>Pseudomonadota</taxon>
        <taxon>Alphaproteobacteria</taxon>
        <taxon>Hyphomicrobiales</taxon>
        <taxon>Xanthobacteraceae</taxon>
        <taxon>Xanthobacter</taxon>
    </lineage>
</organism>
<dbReference type="SMART" id="SM00116">
    <property type="entry name" value="CBS"/>
    <property type="match status" value="2"/>
</dbReference>
<accession>A0ABU0LGX7</accession>
<evidence type="ECO:0000313" key="4">
    <source>
        <dbReference type="EMBL" id="MDQ0506342.1"/>
    </source>
</evidence>
<dbReference type="RefSeq" id="WP_237345762.1">
    <property type="nucleotide sequence ID" value="NZ_JABWGX010000012.1"/>
</dbReference>
<dbReference type="InterPro" id="IPR000644">
    <property type="entry name" value="CBS_dom"/>
</dbReference>
<dbReference type="PANTHER" id="PTHR43080">
    <property type="entry name" value="CBS DOMAIN-CONTAINING PROTEIN CBSX3, MITOCHONDRIAL"/>
    <property type="match status" value="1"/>
</dbReference>
<dbReference type="EMBL" id="JAUSVY010000007">
    <property type="protein sequence ID" value="MDQ0506342.1"/>
    <property type="molecule type" value="Genomic_DNA"/>
</dbReference>
<feature type="domain" description="CBS" evidence="3">
    <location>
        <begin position="12"/>
        <end position="73"/>
    </location>
</feature>
<evidence type="ECO:0000259" key="3">
    <source>
        <dbReference type="PROSITE" id="PS51371"/>
    </source>
</evidence>
<feature type="domain" description="CBS" evidence="3">
    <location>
        <begin position="82"/>
        <end position="137"/>
    </location>
</feature>
<dbReference type="Gene3D" id="3.10.580.10">
    <property type="entry name" value="CBS-domain"/>
    <property type="match status" value="1"/>
</dbReference>